<dbReference type="EMBL" id="JADIIN010000083">
    <property type="protein sequence ID" value="MBF4469755.1"/>
    <property type="molecule type" value="Genomic_DNA"/>
</dbReference>
<evidence type="ECO:0000259" key="12">
    <source>
        <dbReference type="PROSITE" id="PS50926"/>
    </source>
</evidence>
<dbReference type="RefSeq" id="WP_042703504.1">
    <property type="nucleotide sequence ID" value="NZ_JADIIN010000083.1"/>
</dbReference>
<dbReference type="PANTHER" id="PTHR11918:SF45">
    <property type="entry name" value="THREONYLCARBAMOYLADENOSINE TRNA METHYLTHIOTRANSFERASE"/>
    <property type="match status" value="1"/>
</dbReference>
<proteinExistence type="inferred from homology"/>
<dbReference type="EC" id="2.8.4.5" evidence="11"/>
<feature type="domain" description="TRAM" evidence="12">
    <location>
        <begin position="375"/>
        <end position="433"/>
    </location>
</feature>
<dbReference type="InterPro" id="IPR023404">
    <property type="entry name" value="rSAM_horseshoe"/>
</dbReference>
<dbReference type="CDD" id="cd01335">
    <property type="entry name" value="Radical_SAM"/>
    <property type="match status" value="1"/>
</dbReference>
<dbReference type="FunFam" id="3.80.30.20:FF:000002">
    <property type="entry name" value="threonylcarbamoyladenosine tRNA methylthiotransferase isoform X2"/>
    <property type="match status" value="1"/>
</dbReference>
<dbReference type="Proteomes" id="UP000658733">
    <property type="component" value="Unassembled WGS sequence"/>
</dbReference>
<organism evidence="15 16">
    <name type="scientific">Methanobrevibacter arboriphilus</name>
    <dbReference type="NCBI Taxonomy" id="39441"/>
    <lineage>
        <taxon>Archaea</taxon>
        <taxon>Methanobacteriati</taxon>
        <taxon>Methanobacteriota</taxon>
        <taxon>Methanomada group</taxon>
        <taxon>Methanobacteria</taxon>
        <taxon>Methanobacteriales</taxon>
        <taxon>Methanobacteriaceae</taxon>
        <taxon>Methanobrevibacter</taxon>
    </lineage>
</organism>
<feature type="domain" description="MTTase N-terminal" evidence="13">
    <location>
        <begin position="4"/>
        <end position="116"/>
    </location>
</feature>
<dbReference type="InterPro" id="IPR013848">
    <property type="entry name" value="Methylthiotransferase_N"/>
</dbReference>
<dbReference type="PROSITE" id="PS50926">
    <property type="entry name" value="TRAM"/>
    <property type="match status" value="1"/>
</dbReference>
<dbReference type="SUPFAM" id="SSF102114">
    <property type="entry name" value="Radical SAM enzymes"/>
    <property type="match status" value="1"/>
</dbReference>
<dbReference type="NCBIfam" id="TIGR01578">
    <property type="entry name" value="MiaB-like-B"/>
    <property type="match status" value="1"/>
</dbReference>
<evidence type="ECO:0000256" key="2">
    <source>
        <dbReference type="ARBA" id="ARBA00008616"/>
    </source>
</evidence>
<evidence type="ECO:0000256" key="9">
    <source>
        <dbReference type="ARBA" id="ARBA00023014"/>
    </source>
</evidence>
<dbReference type="NCBIfam" id="TIGR00089">
    <property type="entry name" value="MiaB/RimO family radical SAM methylthiotransferase"/>
    <property type="match status" value="1"/>
</dbReference>
<reference evidence="15" key="1">
    <citation type="submission" date="2020-10" db="EMBL/GenBank/DDBJ databases">
        <title>Dehalococcoides mccartyi of a TCE/Cr reducing biochatode.</title>
        <authorList>
            <person name="Matturro B."/>
        </authorList>
    </citation>
    <scope>NUCLEOTIDE SEQUENCE</scope>
    <source>
        <strain evidence="15">Bin4</strain>
    </source>
</reference>
<dbReference type="AlphaFoldDB" id="A0A843AL11"/>
<dbReference type="InterPro" id="IPR007197">
    <property type="entry name" value="rSAM"/>
</dbReference>
<dbReference type="InterPro" id="IPR058240">
    <property type="entry name" value="rSAM_sf"/>
</dbReference>
<keyword evidence="7 11" id="KW-0479">Metal-binding</keyword>
<name>A0A843AL11_METAZ</name>
<dbReference type="InterPro" id="IPR020612">
    <property type="entry name" value="Methylthiotransferase_CS"/>
</dbReference>
<dbReference type="PROSITE" id="PS51449">
    <property type="entry name" value="MTTASE_N"/>
    <property type="match status" value="1"/>
</dbReference>
<dbReference type="SFLD" id="SFLDG01061">
    <property type="entry name" value="methylthiotransferase"/>
    <property type="match status" value="1"/>
</dbReference>
<keyword evidence="5 11" id="KW-0949">S-adenosyl-L-methionine</keyword>
<dbReference type="FunFam" id="3.40.50.12160:FF:000003">
    <property type="entry name" value="CDK5 regulatory subunit-associated protein 1"/>
    <property type="match status" value="1"/>
</dbReference>
<protein>
    <recommendedName>
        <fullName evidence="11">tRNA-t(6)A37 methylthiotransferase</fullName>
        <ecNumber evidence="11">2.8.4.5</ecNumber>
    </recommendedName>
</protein>
<sequence length="433" mass="48472">MVVSKVFIDTFGCTFNQADSQIMAGNLVENDFEIVNSIDDADVAIINTCYVKQPTESKVTNRIQKLRDQFPELKIIVSGCMVEIDPKKLDKIAPETSWIGPHQLNKTTNVVKTTLNGEISRECGFSKDTKVGVPKIRFDELIHIIQICEGCLGACSYCCTRFARGKLNSYPISEIKKEAKEALLDGCVEIQLTAQDTAAFGKDTNEKLSDLIKEIANLSKDPDIKNDFRIRVGMMHPNNIGDDLEDLIKAFKQPNVYKFIHIPIQSGSDSVLYDMKRGHTLKDYMKIVNRFKSEIPDITIATDIIVGYPTENDLDFKKTADLLKDLKPGLIHISKYRHREGAPSSVLDEIPHEVMKKRSKYLTEIKSEITQDENKELLGSVQKVLVVEKGSKGGFIAKTDSYIPVVVEDVVIGTFVDVKITEVTSTYLKGILT</sequence>
<evidence type="ECO:0000256" key="7">
    <source>
        <dbReference type="ARBA" id="ARBA00022723"/>
    </source>
</evidence>
<dbReference type="InterPro" id="IPR038135">
    <property type="entry name" value="Methylthiotransferase_N_sf"/>
</dbReference>
<gene>
    <name evidence="15" type="ORF">ISP01_10165</name>
</gene>
<dbReference type="Pfam" id="PF00919">
    <property type="entry name" value="UPF0004"/>
    <property type="match status" value="1"/>
</dbReference>
<comment type="function">
    <text evidence="1 11">Catalyzes the methylthiolation of N6-threonylcarbamoyladenosine (t(6)A), leading to the formation of 2-methylthio-N6-threonylcarbamoyladenosine (ms(2)t(6)A) at position 37 in tRNAs that read codons beginning with adenine.</text>
</comment>
<evidence type="ECO:0000256" key="3">
    <source>
        <dbReference type="ARBA" id="ARBA00022485"/>
    </source>
</evidence>
<dbReference type="SFLD" id="SFLDG01082">
    <property type="entry name" value="B12-binding_domain_containing"/>
    <property type="match status" value="1"/>
</dbReference>
<keyword evidence="4 11" id="KW-0808">Transferase</keyword>
<keyword evidence="9 11" id="KW-0411">Iron-sulfur</keyword>
<dbReference type="Pfam" id="PF01938">
    <property type="entry name" value="TRAM"/>
    <property type="match status" value="1"/>
</dbReference>
<comment type="caution">
    <text evidence="15">The sequence shown here is derived from an EMBL/GenBank/DDBJ whole genome shotgun (WGS) entry which is preliminary data.</text>
</comment>
<keyword evidence="8 11" id="KW-0408">Iron</keyword>
<evidence type="ECO:0000256" key="5">
    <source>
        <dbReference type="ARBA" id="ARBA00022691"/>
    </source>
</evidence>
<dbReference type="Gene3D" id="3.80.30.20">
    <property type="entry name" value="tm_1862 like domain"/>
    <property type="match status" value="1"/>
</dbReference>
<comment type="similarity">
    <text evidence="2 11">Belongs to the methylthiotransferase family. CDKAL1 subfamily.</text>
</comment>
<evidence type="ECO:0000313" key="15">
    <source>
        <dbReference type="EMBL" id="MBF4469755.1"/>
    </source>
</evidence>
<evidence type="ECO:0000256" key="6">
    <source>
        <dbReference type="ARBA" id="ARBA00022694"/>
    </source>
</evidence>
<dbReference type="PROSITE" id="PS51918">
    <property type="entry name" value="RADICAL_SAM"/>
    <property type="match status" value="1"/>
</dbReference>
<dbReference type="InterPro" id="IPR006466">
    <property type="entry name" value="MiaB-like_arc_euk"/>
</dbReference>
<comment type="catalytic activity">
    <reaction evidence="10 11">
        <text>N(6)-L-threonylcarbamoyladenosine(37) in tRNA + (sulfur carrier)-SH + AH2 + 2 S-adenosyl-L-methionine = 2-methylsulfanyl-N(6)-L-threonylcarbamoyladenosine(37) in tRNA + (sulfur carrier)-H + 5'-deoxyadenosine + L-methionine + A + S-adenosyl-L-homocysteine + 2 H(+)</text>
        <dbReference type="Rhea" id="RHEA:37075"/>
        <dbReference type="Rhea" id="RHEA-COMP:10163"/>
        <dbReference type="Rhea" id="RHEA-COMP:11092"/>
        <dbReference type="Rhea" id="RHEA-COMP:14737"/>
        <dbReference type="Rhea" id="RHEA-COMP:14739"/>
        <dbReference type="ChEBI" id="CHEBI:13193"/>
        <dbReference type="ChEBI" id="CHEBI:15378"/>
        <dbReference type="ChEBI" id="CHEBI:17319"/>
        <dbReference type="ChEBI" id="CHEBI:17499"/>
        <dbReference type="ChEBI" id="CHEBI:29917"/>
        <dbReference type="ChEBI" id="CHEBI:57844"/>
        <dbReference type="ChEBI" id="CHEBI:57856"/>
        <dbReference type="ChEBI" id="CHEBI:59789"/>
        <dbReference type="ChEBI" id="CHEBI:64428"/>
        <dbReference type="ChEBI" id="CHEBI:74418"/>
        <dbReference type="ChEBI" id="CHEBI:74420"/>
        <dbReference type="EC" id="2.8.4.5"/>
    </reaction>
</comment>
<dbReference type="PROSITE" id="PS01278">
    <property type="entry name" value="MTTASE_RADICAL"/>
    <property type="match status" value="1"/>
</dbReference>
<feature type="domain" description="Radical SAM core" evidence="14">
    <location>
        <begin position="137"/>
        <end position="372"/>
    </location>
</feature>
<evidence type="ECO:0000313" key="16">
    <source>
        <dbReference type="Proteomes" id="UP000658733"/>
    </source>
</evidence>
<evidence type="ECO:0000259" key="13">
    <source>
        <dbReference type="PROSITE" id="PS51449"/>
    </source>
</evidence>
<dbReference type="InterPro" id="IPR006638">
    <property type="entry name" value="Elp3/MiaA/NifB-like_rSAM"/>
</dbReference>
<dbReference type="Pfam" id="PF04055">
    <property type="entry name" value="Radical_SAM"/>
    <property type="match status" value="1"/>
</dbReference>
<evidence type="ECO:0000256" key="1">
    <source>
        <dbReference type="ARBA" id="ARBA00002399"/>
    </source>
</evidence>
<dbReference type="GO" id="GO:0035598">
    <property type="term" value="F:tRNA (N(6)-L-threonylcarbamoyladenosine(37)-C(2))-methylthiotransferase activity"/>
    <property type="evidence" value="ECO:0007669"/>
    <property type="project" value="UniProtKB-UniRule"/>
</dbReference>
<dbReference type="SMART" id="SM00729">
    <property type="entry name" value="Elp3"/>
    <property type="match status" value="1"/>
</dbReference>
<evidence type="ECO:0000259" key="14">
    <source>
        <dbReference type="PROSITE" id="PS51918"/>
    </source>
</evidence>
<dbReference type="SFLD" id="SFLDS00029">
    <property type="entry name" value="Radical_SAM"/>
    <property type="match status" value="1"/>
</dbReference>
<evidence type="ECO:0000256" key="4">
    <source>
        <dbReference type="ARBA" id="ARBA00022679"/>
    </source>
</evidence>
<evidence type="ECO:0000256" key="8">
    <source>
        <dbReference type="ARBA" id="ARBA00023004"/>
    </source>
</evidence>
<dbReference type="GO" id="GO:0051539">
    <property type="term" value="F:4 iron, 4 sulfur cluster binding"/>
    <property type="evidence" value="ECO:0007669"/>
    <property type="project" value="UniProtKB-UniRule"/>
</dbReference>
<keyword evidence="6 11" id="KW-0819">tRNA processing</keyword>
<evidence type="ECO:0000256" key="11">
    <source>
        <dbReference type="RuleBase" id="RU368081"/>
    </source>
</evidence>
<dbReference type="InterPro" id="IPR002792">
    <property type="entry name" value="TRAM_dom"/>
</dbReference>
<dbReference type="GO" id="GO:0046872">
    <property type="term" value="F:metal ion binding"/>
    <property type="evidence" value="ECO:0007669"/>
    <property type="project" value="UniProtKB-UniRule"/>
</dbReference>
<comment type="cofactor">
    <cofactor evidence="11">
        <name>[4Fe-4S] cluster</name>
        <dbReference type="ChEBI" id="CHEBI:49883"/>
    </cofactor>
    <text evidence="11">Binds 1 or 2 [4Fe-4S] cluster. One cluster is coordinated with 3 cysteines and an exchangeable S-adenosyl-L-methionine.</text>
</comment>
<dbReference type="InterPro" id="IPR005839">
    <property type="entry name" value="Methylthiotransferase"/>
</dbReference>
<evidence type="ECO:0000256" key="10">
    <source>
        <dbReference type="ARBA" id="ARBA00051661"/>
    </source>
</evidence>
<accession>A0A843AL11</accession>
<dbReference type="Gene3D" id="3.40.50.12160">
    <property type="entry name" value="Methylthiotransferase, N-terminal domain"/>
    <property type="match status" value="1"/>
</dbReference>
<dbReference type="PANTHER" id="PTHR11918">
    <property type="entry name" value="RADICAL SAM PROTEINS"/>
    <property type="match status" value="1"/>
</dbReference>
<keyword evidence="3 11" id="KW-0004">4Fe-4S</keyword>